<evidence type="ECO:0000313" key="3">
    <source>
        <dbReference type="Proteomes" id="UP000734854"/>
    </source>
</evidence>
<sequence length="222" mass="25717">MAESSDSSPLGFLWRHFEGVKEHWKSNFSFLDYYKKTLGRKEPLPKWTDADVEEFIASDPIYGPQVTARLFLFSSSLPGGFCFGDILFLGRRIGGRSSAIWFWVVGVLSWFSYTFEMIIGFVLATGFGALCGGVLGMEVAEHWKQLYKIDKQAANLRFLYWWEDKTLGWKPEKLMRVHSDSGVSFRIRIEKKPLTFDTLHEFVLTKFERRFAQAQLDQVQAR</sequence>
<keyword evidence="1" id="KW-0812">Transmembrane</keyword>
<keyword evidence="3" id="KW-1185">Reference proteome</keyword>
<gene>
    <name evidence="2" type="ORF">ZIOFF_026331</name>
</gene>
<organism evidence="2 3">
    <name type="scientific">Zingiber officinale</name>
    <name type="common">Ginger</name>
    <name type="synonym">Amomum zingiber</name>
    <dbReference type="NCBI Taxonomy" id="94328"/>
    <lineage>
        <taxon>Eukaryota</taxon>
        <taxon>Viridiplantae</taxon>
        <taxon>Streptophyta</taxon>
        <taxon>Embryophyta</taxon>
        <taxon>Tracheophyta</taxon>
        <taxon>Spermatophyta</taxon>
        <taxon>Magnoliopsida</taxon>
        <taxon>Liliopsida</taxon>
        <taxon>Zingiberales</taxon>
        <taxon>Zingiberaceae</taxon>
        <taxon>Zingiber</taxon>
    </lineage>
</organism>
<evidence type="ECO:0000313" key="2">
    <source>
        <dbReference type="EMBL" id="KAG6515896.1"/>
    </source>
</evidence>
<feature type="transmembrane region" description="Helical" evidence="1">
    <location>
        <begin position="97"/>
        <end position="113"/>
    </location>
</feature>
<name>A0A8J5LEQ2_ZINOF</name>
<accession>A0A8J5LEQ2</accession>
<dbReference type="AlphaFoldDB" id="A0A8J5LEQ2"/>
<keyword evidence="1" id="KW-0472">Membrane</keyword>
<dbReference type="PANTHER" id="PTHR36708">
    <property type="entry name" value="SUCCINATE DEHYDROGENASE SUBUNIT 6, MITOCHONDRIAL"/>
    <property type="match status" value="1"/>
</dbReference>
<evidence type="ECO:0000256" key="1">
    <source>
        <dbReference type="SAM" id="Phobius"/>
    </source>
</evidence>
<comment type="caution">
    <text evidence="2">The sequence shown here is derived from an EMBL/GenBank/DDBJ whole genome shotgun (WGS) entry which is preliminary data.</text>
</comment>
<dbReference type="PANTHER" id="PTHR36708:SF1">
    <property type="entry name" value="SUCCINATE DEHYDROGENASE SUBUNIT 6, MITOCHONDRIAL"/>
    <property type="match status" value="1"/>
</dbReference>
<dbReference type="Proteomes" id="UP000734854">
    <property type="component" value="Unassembled WGS sequence"/>
</dbReference>
<feature type="transmembrane region" description="Helical" evidence="1">
    <location>
        <begin position="119"/>
        <end position="140"/>
    </location>
</feature>
<dbReference type="EMBL" id="JACMSC010000007">
    <property type="protein sequence ID" value="KAG6515896.1"/>
    <property type="molecule type" value="Genomic_DNA"/>
</dbReference>
<feature type="transmembrane region" description="Helical" evidence="1">
    <location>
        <begin position="70"/>
        <end position="90"/>
    </location>
</feature>
<keyword evidence="1" id="KW-1133">Transmembrane helix</keyword>
<dbReference type="GO" id="GO:0045273">
    <property type="term" value="C:respiratory chain complex II (succinate dehydrogenase)"/>
    <property type="evidence" value="ECO:0007669"/>
    <property type="project" value="InterPro"/>
</dbReference>
<proteinExistence type="predicted"/>
<protein>
    <submittedName>
        <fullName evidence="2">Uncharacterized protein</fullName>
    </submittedName>
</protein>
<dbReference type="InterPro" id="IPR034574">
    <property type="entry name" value="SDH6"/>
</dbReference>
<reference evidence="2 3" key="1">
    <citation type="submission" date="2020-08" db="EMBL/GenBank/DDBJ databases">
        <title>Plant Genome Project.</title>
        <authorList>
            <person name="Zhang R.-G."/>
        </authorList>
    </citation>
    <scope>NUCLEOTIDE SEQUENCE [LARGE SCALE GENOMIC DNA]</scope>
    <source>
        <tissue evidence="2">Rhizome</tissue>
    </source>
</reference>